<reference evidence="1 2" key="1">
    <citation type="submission" date="2017-02" db="EMBL/GenBank/DDBJ databases">
        <title>Complete genome sequence of a novel potyvirus, identified in cucurbits crops from Argentina.</title>
        <authorList>
            <person name="Perotto M.C."/>
            <person name="Pozzi E.A."/>
            <person name="Celli M.G."/>
            <person name="Conci V.C."/>
        </authorList>
    </citation>
    <scope>NUCLEOTIDE SEQUENCE [LARGE SCALE GENOMIC DNA]</scope>
    <source>
        <strain evidence="1">3.1</strain>
    </source>
</reference>
<dbReference type="EMBL" id="KY657266">
    <property type="protein sequence ID" value="ASB15794.1"/>
    <property type="molecule type" value="Genomic_RNA"/>
</dbReference>
<keyword evidence="2" id="KW-1185">Reference proteome</keyword>
<dbReference type="RefSeq" id="YP_009388624.1">
    <property type="nucleotide sequence ID" value="NC_035134.1"/>
</dbReference>
<proteinExistence type="predicted"/>
<protein>
    <submittedName>
        <fullName evidence="1">PIPO</fullName>
    </submittedName>
</protein>
<dbReference type="KEGG" id="vg:33194353"/>
<feature type="non-terminal residue" evidence="1">
    <location>
        <position position="1"/>
    </location>
</feature>
<accession>A0A1Z2WR90</accession>
<dbReference type="Proteomes" id="UP000202896">
    <property type="component" value="Segment"/>
</dbReference>
<evidence type="ECO:0000313" key="1">
    <source>
        <dbReference type="EMBL" id="ASB15794.1"/>
    </source>
</evidence>
<evidence type="ECO:0000313" key="2">
    <source>
        <dbReference type="Proteomes" id="UP000202896"/>
    </source>
</evidence>
<name>A0A1Z2WR90_9POTV</name>
<organism evidence="1 2">
    <name type="scientific">Cucurbit vein banding virus</name>
    <dbReference type="NCBI Taxonomy" id="2005044"/>
    <lineage>
        <taxon>Viruses</taxon>
        <taxon>Riboviria</taxon>
        <taxon>Orthornavirae</taxon>
        <taxon>Pisuviricota</taxon>
        <taxon>Stelpaviricetes</taxon>
        <taxon>Patatavirales</taxon>
        <taxon>Potyviridae</taxon>
        <taxon>Potyvirus</taxon>
        <taxon>Potyvirus cucurbitae</taxon>
    </lineage>
</organism>
<sequence precursor="true">EKIRRNVVKFLPRIEFLWKVTICHGACKIFQICDKICWTERSGRHDKVMQALLRFCGLS</sequence>
<dbReference type="GeneID" id="33194353"/>